<evidence type="ECO:0000259" key="3">
    <source>
        <dbReference type="PROSITE" id="PS51464"/>
    </source>
</evidence>
<organism evidence="4 5">
    <name type="scientific">Candidatus Uhrbacteria bacterium RIFCSPLOWO2_01_FULL_47_25</name>
    <dbReference type="NCBI Taxonomy" id="1802402"/>
    <lineage>
        <taxon>Bacteria</taxon>
        <taxon>Candidatus Uhriibacteriota</taxon>
    </lineage>
</organism>
<dbReference type="Proteomes" id="UP000176846">
    <property type="component" value="Unassembled WGS sequence"/>
</dbReference>
<evidence type="ECO:0000256" key="2">
    <source>
        <dbReference type="ARBA" id="ARBA00023235"/>
    </source>
</evidence>
<dbReference type="PROSITE" id="PS51464">
    <property type="entry name" value="SIS"/>
    <property type="match status" value="1"/>
</dbReference>
<dbReference type="GO" id="GO:0005975">
    <property type="term" value="P:carbohydrate metabolic process"/>
    <property type="evidence" value="ECO:0007669"/>
    <property type="project" value="InterPro"/>
</dbReference>
<dbReference type="GO" id="GO:0004347">
    <property type="term" value="F:glucose-6-phosphate isomerase activity"/>
    <property type="evidence" value="ECO:0007669"/>
    <property type="project" value="InterPro"/>
</dbReference>
<dbReference type="InterPro" id="IPR046348">
    <property type="entry name" value="SIS_dom_sf"/>
</dbReference>
<dbReference type="EMBL" id="MGEK01000006">
    <property type="protein sequence ID" value="OGL82836.1"/>
    <property type="molecule type" value="Genomic_DNA"/>
</dbReference>
<comment type="similarity">
    <text evidence="1">Belongs to the PGI/PMI family.</text>
</comment>
<dbReference type="GO" id="GO:0004476">
    <property type="term" value="F:mannose-6-phosphate isomerase activity"/>
    <property type="evidence" value="ECO:0007669"/>
    <property type="project" value="InterPro"/>
</dbReference>
<keyword evidence="2 4" id="KW-0413">Isomerase</keyword>
<sequence length="320" mass="35791">MLSQAIKNFPKQFSFEPIIENKEGLKSASKFVVAGMGGSNHATDVLKAWKPELDIIVHRDYGLPIANDLKNRFVIACSYSGNTEETIDSFNTAVKNNLSVAVIAKGGKLIDLAKKHIAPYIVLPDTGIQPRSAIGFMFMALLKIMGDEADLKEASRMVEILQPVSTKIPGRELANKLKGYAPVIYASSRNYAVANNWKVKFTENTKIPAFMNVFPELNHHEMNGFDAAKSTRELTAPFHFIFLRDDEDNPRVIKRMAILQKMYTDRELPVEVINLTGQSRLEKIFSSLLLADWTSLALAEIYGIDPEPTPMVEEFKKLIA</sequence>
<dbReference type="GO" id="GO:0097367">
    <property type="term" value="F:carbohydrate derivative binding"/>
    <property type="evidence" value="ECO:0007669"/>
    <property type="project" value="InterPro"/>
</dbReference>
<protein>
    <submittedName>
        <fullName evidence="4">Bifunctional phosphoglucose/phosphomannose isomerase</fullName>
    </submittedName>
</protein>
<name>A0A1F7UX59_9BACT</name>
<accession>A0A1F7UX59</accession>
<reference evidence="4 5" key="1">
    <citation type="journal article" date="2016" name="Nat. Commun.">
        <title>Thousands of microbial genomes shed light on interconnected biogeochemical processes in an aquifer system.</title>
        <authorList>
            <person name="Anantharaman K."/>
            <person name="Brown C.T."/>
            <person name="Hug L.A."/>
            <person name="Sharon I."/>
            <person name="Castelle C.J."/>
            <person name="Probst A.J."/>
            <person name="Thomas B.C."/>
            <person name="Singh A."/>
            <person name="Wilkins M.J."/>
            <person name="Karaoz U."/>
            <person name="Brodie E.L."/>
            <person name="Williams K.H."/>
            <person name="Hubbard S.S."/>
            <person name="Banfield J.F."/>
        </authorList>
    </citation>
    <scope>NUCLEOTIDE SEQUENCE [LARGE SCALE GENOMIC DNA]</scope>
</reference>
<dbReference type="NCBIfam" id="TIGR02128">
    <property type="entry name" value="G6PI_arch"/>
    <property type="match status" value="1"/>
</dbReference>
<evidence type="ECO:0000256" key="1">
    <source>
        <dbReference type="ARBA" id="ARBA00010523"/>
    </source>
</evidence>
<dbReference type="InterPro" id="IPR001347">
    <property type="entry name" value="SIS_dom"/>
</dbReference>
<dbReference type="SUPFAM" id="SSF53697">
    <property type="entry name" value="SIS domain"/>
    <property type="match status" value="1"/>
</dbReference>
<evidence type="ECO:0000313" key="5">
    <source>
        <dbReference type="Proteomes" id="UP000176846"/>
    </source>
</evidence>
<dbReference type="CDD" id="cd05637">
    <property type="entry name" value="SIS_PGI_PMI_2"/>
    <property type="match status" value="1"/>
</dbReference>
<feature type="domain" description="SIS" evidence="3">
    <location>
        <begin position="21"/>
        <end position="154"/>
    </location>
</feature>
<comment type="caution">
    <text evidence="4">The sequence shown here is derived from an EMBL/GenBank/DDBJ whole genome shotgun (WGS) entry which is preliminary data.</text>
</comment>
<dbReference type="Pfam" id="PF10432">
    <property type="entry name" value="bact-PGI_C"/>
    <property type="match status" value="1"/>
</dbReference>
<gene>
    <name evidence="4" type="ORF">A2936_04185</name>
</gene>
<proteinExistence type="inferred from homology"/>
<dbReference type="GO" id="GO:1901135">
    <property type="term" value="P:carbohydrate derivative metabolic process"/>
    <property type="evidence" value="ECO:0007669"/>
    <property type="project" value="InterPro"/>
</dbReference>
<dbReference type="AlphaFoldDB" id="A0A1F7UX59"/>
<evidence type="ECO:0000313" key="4">
    <source>
        <dbReference type="EMBL" id="OGL82836.1"/>
    </source>
</evidence>
<dbReference type="Gene3D" id="3.40.50.10490">
    <property type="entry name" value="Glucose-6-phosphate isomerase like protein, domain 1"/>
    <property type="match status" value="2"/>
</dbReference>
<dbReference type="InterPro" id="IPR019490">
    <property type="entry name" value="Glu6P/Mann6P_isomerase_C"/>
</dbReference>